<evidence type="ECO:0000313" key="5">
    <source>
        <dbReference type="EMBL" id="KIK39033.1"/>
    </source>
</evidence>
<dbReference type="SUPFAM" id="SSF48065">
    <property type="entry name" value="DBL homology domain (DH-domain)"/>
    <property type="match status" value="1"/>
</dbReference>
<feature type="compositionally biased region" description="Low complexity" evidence="3">
    <location>
        <begin position="425"/>
        <end position="437"/>
    </location>
</feature>
<evidence type="ECO:0000256" key="3">
    <source>
        <dbReference type="SAM" id="MobiDB-lite"/>
    </source>
</evidence>
<feature type="region of interest" description="Disordered" evidence="3">
    <location>
        <begin position="16"/>
        <end position="39"/>
    </location>
</feature>
<dbReference type="InterPro" id="IPR000219">
    <property type="entry name" value="DH_dom"/>
</dbReference>
<dbReference type="GO" id="GO:0005085">
    <property type="term" value="F:guanyl-nucleotide exchange factor activity"/>
    <property type="evidence" value="ECO:0007669"/>
    <property type="project" value="InterPro"/>
</dbReference>
<dbReference type="PANTHER" id="PTHR46006:SF6">
    <property type="entry name" value="INTERSECTIN-2 ISOFORM X1"/>
    <property type="match status" value="1"/>
</dbReference>
<feature type="region of interest" description="Disordered" evidence="3">
    <location>
        <begin position="416"/>
        <end position="437"/>
    </location>
</feature>
<feature type="region of interest" description="Disordered" evidence="3">
    <location>
        <begin position="442"/>
        <end position="461"/>
    </location>
</feature>
<evidence type="ECO:0000259" key="4">
    <source>
        <dbReference type="PROSITE" id="PS50010"/>
    </source>
</evidence>
<feature type="compositionally biased region" description="Low complexity" evidence="3">
    <location>
        <begin position="16"/>
        <end position="27"/>
    </location>
</feature>
<dbReference type="SMART" id="SM00325">
    <property type="entry name" value="RhoGEF"/>
    <property type="match status" value="1"/>
</dbReference>
<keyword evidence="2" id="KW-0963">Cytoplasm</keyword>
<keyword evidence="6" id="KW-1185">Reference proteome</keyword>
<reference evidence="6" key="2">
    <citation type="submission" date="2015-01" db="EMBL/GenBank/DDBJ databases">
        <title>Evolutionary Origins and Diversification of the Mycorrhizal Mutualists.</title>
        <authorList>
            <consortium name="DOE Joint Genome Institute"/>
            <consortium name="Mycorrhizal Genomics Consortium"/>
            <person name="Kohler A."/>
            <person name="Kuo A."/>
            <person name="Nagy L.G."/>
            <person name="Floudas D."/>
            <person name="Copeland A."/>
            <person name="Barry K.W."/>
            <person name="Cichocki N."/>
            <person name="Veneault-Fourrey C."/>
            <person name="LaButti K."/>
            <person name="Lindquist E.A."/>
            <person name="Lipzen A."/>
            <person name="Lundell T."/>
            <person name="Morin E."/>
            <person name="Murat C."/>
            <person name="Riley R."/>
            <person name="Ohm R."/>
            <person name="Sun H."/>
            <person name="Tunlid A."/>
            <person name="Henrissat B."/>
            <person name="Grigoriev I.V."/>
            <person name="Hibbett D.S."/>
            <person name="Martin F."/>
        </authorList>
    </citation>
    <scope>NUCLEOTIDE SEQUENCE [LARGE SCALE GENOMIC DNA]</scope>
    <source>
        <strain evidence="6">UH-Slu-Lm8-n1</strain>
    </source>
</reference>
<dbReference type="PANTHER" id="PTHR46006">
    <property type="entry name" value="RHO GUANINE NUCLEOTIDE EXCHANGE FACTOR AT 64C, ISOFORM A"/>
    <property type="match status" value="1"/>
</dbReference>
<proteinExistence type="predicted"/>
<dbReference type="OrthoDB" id="1716625at2759"/>
<dbReference type="HOGENOM" id="CLU_513058_0_0_1"/>
<protein>
    <recommendedName>
        <fullName evidence="4">DH domain-containing protein</fullName>
    </recommendedName>
</protein>
<dbReference type="InterPro" id="IPR051480">
    <property type="entry name" value="Endocytic_GEF_Adapter"/>
</dbReference>
<organism evidence="5 6">
    <name type="scientific">Suillus luteus UH-Slu-Lm8-n1</name>
    <dbReference type="NCBI Taxonomy" id="930992"/>
    <lineage>
        <taxon>Eukaryota</taxon>
        <taxon>Fungi</taxon>
        <taxon>Dikarya</taxon>
        <taxon>Basidiomycota</taxon>
        <taxon>Agaricomycotina</taxon>
        <taxon>Agaricomycetes</taxon>
        <taxon>Agaricomycetidae</taxon>
        <taxon>Boletales</taxon>
        <taxon>Suillineae</taxon>
        <taxon>Suillaceae</taxon>
        <taxon>Suillus</taxon>
    </lineage>
</organism>
<dbReference type="GO" id="GO:0035025">
    <property type="term" value="P:positive regulation of Rho protein signal transduction"/>
    <property type="evidence" value="ECO:0007669"/>
    <property type="project" value="TreeGrafter"/>
</dbReference>
<gene>
    <name evidence="5" type="ORF">CY34DRAFT_360859</name>
</gene>
<accession>A0A0D0B5D2</accession>
<dbReference type="Pfam" id="PF00621">
    <property type="entry name" value="RhoGEF"/>
    <property type="match status" value="1"/>
</dbReference>
<name>A0A0D0B5D2_9AGAM</name>
<dbReference type="Gene3D" id="1.20.900.10">
    <property type="entry name" value="Dbl homology (DH) domain"/>
    <property type="match status" value="1"/>
</dbReference>
<dbReference type="InterPro" id="IPR035899">
    <property type="entry name" value="DBL_dom_sf"/>
</dbReference>
<sequence>MMVTSDEAAARERQAFGLSASFSGSASDEPSLTHADSDMSSIAGNTWQIEYEDDAVHTDSLLNRLATQEMERERSMNAQLTESDLSYASSESSVSAASMSSVAHEFLHSDRTNGHRDHRCSSGDNHTSWEDFRHYILERFGEIEVRRQEIVWRLAESEAAFVINLQNMVQLFILPLRVRSTKVWVSGVPDDVSRLFDWLEDIVHLHTKLSASLSSLRDVHNPNLQCVGETLQPFMAKLEIYQPYLVKLEFVATRIEHLVAQEKSDIGDFIKLQERSSACQGWSLEKYLVEPVQRLSQYPDFFHRLWHATPKSHPDYLSTLSVLHSAKLTIRVLSEVKDREDEYEFLKDMFSRIANVPCQLPCRDRRLLMHGPVACAKVENGDDLPVMRASTNVHGFSEPLKSPSPARHNERLSNALKGWRGRSGSVQSTASTAVSSQSFRTAPSSFDFRSEPQAGPRNSPLLRVESPAVDVQLFVFTDLIMMASATNHRDESKRTSANLHILDDFGLSRILSVTDETGELERRSLAELALI</sequence>
<dbReference type="CDD" id="cd00160">
    <property type="entry name" value="RhoGEF"/>
    <property type="match status" value="1"/>
</dbReference>
<evidence type="ECO:0000256" key="2">
    <source>
        <dbReference type="ARBA" id="ARBA00022490"/>
    </source>
</evidence>
<dbReference type="EMBL" id="KN835362">
    <property type="protein sequence ID" value="KIK39033.1"/>
    <property type="molecule type" value="Genomic_DNA"/>
</dbReference>
<evidence type="ECO:0000313" key="6">
    <source>
        <dbReference type="Proteomes" id="UP000054485"/>
    </source>
</evidence>
<dbReference type="STRING" id="930992.A0A0D0B5D2"/>
<dbReference type="PROSITE" id="PS50010">
    <property type="entry name" value="DH_2"/>
    <property type="match status" value="1"/>
</dbReference>
<dbReference type="Proteomes" id="UP000054485">
    <property type="component" value="Unassembled WGS sequence"/>
</dbReference>
<dbReference type="InParanoid" id="A0A0D0B5D2"/>
<comment type="subcellular location">
    <subcellularLocation>
        <location evidence="1">Cytoplasm</location>
    </subcellularLocation>
</comment>
<dbReference type="AlphaFoldDB" id="A0A0D0B5D2"/>
<evidence type="ECO:0000256" key="1">
    <source>
        <dbReference type="ARBA" id="ARBA00004496"/>
    </source>
</evidence>
<reference evidence="5 6" key="1">
    <citation type="submission" date="2014-04" db="EMBL/GenBank/DDBJ databases">
        <authorList>
            <consortium name="DOE Joint Genome Institute"/>
            <person name="Kuo A."/>
            <person name="Ruytinx J."/>
            <person name="Rineau F."/>
            <person name="Colpaert J."/>
            <person name="Kohler A."/>
            <person name="Nagy L.G."/>
            <person name="Floudas D."/>
            <person name="Copeland A."/>
            <person name="Barry K.W."/>
            <person name="Cichocki N."/>
            <person name="Veneault-Fourrey C."/>
            <person name="LaButti K."/>
            <person name="Lindquist E.A."/>
            <person name="Lipzen A."/>
            <person name="Lundell T."/>
            <person name="Morin E."/>
            <person name="Murat C."/>
            <person name="Sun H."/>
            <person name="Tunlid A."/>
            <person name="Henrissat B."/>
            <person name="Grigoriev I.V."/>
            <person name="Hibbett D.S."/>
            <person name="Martin F."/>
            <person name="Nordberg H.P."/>
            <person name="Cantor M.N."/>
            <person name="Hua S.X."/>
        </authorList>
    </citation>
    <scope>NUCLEOTIDE SEQUENCE [LARGE SCALE GENOMIC DNA]</scope>
    <source>
        <strain evidence="5 6">UH-Slu-Lm8-n1</strain>
    </source>
</reference>
<dbReference type="GO" id="GO:0005737">
    <property type="term" value="C:cytoplasm"/>
    <property type="evidence" value="ECO:0007669"/>
    <property type="project" value="UniProtKB-SubCell"/>
</dbReference>
<feature type="domain" description="DH" evidence="4">
    <location>
        <begin position="146"/>
        <end position="336"/>
    </location>
</feature>